<name>A0A369Q8K7_9SPHN</name>
<dbReference type="Proteomes" id="UP000253727">
    <property type="component" value="Unassembled WGS sequence"/>
</dbReference>
<accession>A0A369Q8K7</accession>
<keyword evidence="1 3" id="KW-0378">Hydrolase</keyword>
<organism evidence="3 4">
    <name type="scientific">Alteripontixanthobacter maritimus</name>
    <dbReference type="NCBI Taxonomy" id="2161824"/>
    <lineage>
        <taxon>Bacteria</taxon>
        <taxon>Pseudomonadati</taxon>
        <taxon>Pseudomonadota</taxon>
        <taxon>Alphaproteobacteria</taxon>
        <taxon>Sphingomonadales</taxon>
        <taxon>Erythrobacteraceae</taxon>
        <taxon>Alteripontixanthobacter</taxon>
    </lineage>
</organism>
<evidence type="ECO:0000256" key="1">
    <source>
        <dbReference type="ARBA" id="ARBA00022801"/>
    </source>
</evidence>
<dbReference type="AlphaFoldDB" id="A0A369Q8K7"/>
<dbReference type="EC" id="3.1.1.-" evidence="3"/>
<keyword evidence="4" id="KW-1185">Reference proteome</keyword>
<evidence type="ECO:0000259" key="2">
    <source>
        <dbReference type="Pfam" id="PF20434"/>
    </source>
</evidence>
<proteinExistence type="predicted"/>
<evidence type="ECO:0000313" key="3">
    <source>
        <dbReference type="EMBL" id="RDC61221.1"/>
    </source>
</evidence>
<evidence type="ECO:0000313" key="4">
    <source>
        <dbReference type="Proteomes" id="UP000253727"/>
    </source>
</evidence>
<protein>
    <submittedName>
        <fullName evidence="3">cAMP-regulated D2 protein</fullName>
        <ecNumber evidence="3">3.1.1.-</ecNumber>
    </submittedName>
</protein>
<dbReference type="Gene3D" id="3.40.50.1820">
    <property type="entry name" value="alpha/beta hydrolase"/>
    <property type="match status" value="1"/>
</dbReference>
<dbReference type="Pfam" id="PF20434">
    <property type="entry name" value="BD-FAE"/>
    <property type="match status" value="1"/>
</dbReference>
<dbReference type="InterPro" id="IPR029058">
    <property type="entry name" value="AB_hydrolase_fold"/>
</dbReference>
<dbReference type="RefSeq" id="WP_115367216.1">
    <property type="nucleotide sequence ID" value="NZ_QBKA01000002.1"/>
</dbReference>
<gene>
    <name evidence="3" type="primary">pnbA</name>
    <name evidence="3" type="ORF">HME9302_02440</name>
</gene>
<dbReference type="PANTHER" id="PTHR48081">
    <property type="entry name" value="AB HYDROLASE SUPERFAMILY PROTEIN C4A8.06C"/>
    <property type="match status" value="1"/>
</dbReference>
<dbReference type="InterPro" id="IPR050300">
    <property type="entry name" value="GDXG_lipolytic_enzyme"/>
</dbReference>
<dbReference type="SUPFAM" id="SSF53474">
    <property type="entry name" value="alpha/beta-Hydrolases"/>
    <property type="match status" value="1"/>
</dbReference>
<comment type="caution">
    <text evidence="3">The sequence shown here is derived from an EMBL/GenBank/DDBJ whole genome shotgun (WGS) entry which is preliminary data.</text>
</comment>
<feature type="domain" description="BD-FAE-like" evidence="2">
    <location>
        <begin position="77"/>
        <end position="257"/>
    </location>
</feature>
<dbReference type="GO" id="GO:0016787">
    <property type="term" value="F:hydrolase activity"/>
    <property type="evidence" value="ECO:0007669"/>
    <property type="project" value="UniProtKB-KW"/>
</dbReference>
<reference evidence="3 4" key="1">
    <citation type="submission" date="2018-04" db="EMBL/GenBank/DDBJ databases">
        <title>Altererythrobacter sp. HME9302 genome sequencing and assembly.</title>
        <authorList>
            <person name="Kang H."/>
            <person name="Kim H."/>
            <person name="Joh K."/>
        </authorList>
    </citation>
    <scope>NUCLEOTIDE SEQUENCE [LARGE SCALE GENOMIC DNA]</scope>
    <source>
        <strain evidence="3 4">HME9302</strain>
    </source>
</reference>
<dbReference type="PANTHER" id="PTHR48081:SF9">
    <property type="entry name" value="CARBOXYLESTERASE"/>
    <property type="match status" value="1"/>
</dbReference>
<dbReference type="InterPro" id="IPR049492">
    <property type="entry name" value="BD-FAE-like_dom"/>
</dbReference>
<dbReference type="EMBL" id="QBKA01000002">
    <property type="protein sequence ID" value="RDC61221.1"/>
    <property type="molecule type" value="Genomic_DNA"/>
</dbReference>
<dbReference type="OrthoDB" id="9771666at2"/>
<sequence>MAGKRKMGCWMWALVALIVLGVLAFAAWQWSIRNHSIETLDRIDSFWTSDDASAAETVKYGTHESQRLMVFTPADAEPSRQLPVIVWLHGGGWRSGSPEGYAYIARNLAPEGFVVVNAGYRLGPDGKFPAMLEDGAATVRWVTDNIADYGGDPGRIYLMGHSAGAYNAAMLGLDRQWLGREGLPEDTIDGVVGLSGPYDFYPFDKDTSKQAFGDAPRPEATQPVNFARGDAPPMLLLTGDEDTVVRPRNSVALAKALTDAGAATDPVIVAGMNHAAVVMALSRPFNGEGTVRKAVLDFLRERERALDAAPRTGTPSVAVQGETG</sequence>